<proteinExistence type="predicted"/>
<accession>A0ABX2GSC4</accession>
<name>A0ABX2GSC4_9FIRM</name>
<reference evidence="2 3" key="1">
    <citation type="journal article" date="2020" name="Cell Host Microbe">
        <title>Functional and Genomic Variation between Human-Derived Isolates of Lachnospiraceae Reveals Inter- and Intra-Species Diversity.</title>
        <authorList>
            <person name="Sorbara M.T."/>
            <person name="Littmann E.R."/>
            <person name="Fontana E."/>
            <person name="Moody T.U."/>
            <person name="Kohout C.E."/>
            <person name="Gjonbalaj M."/>
            <person name="Eaton V."/>
            <person name="Seok R."/>
            <person name="Leiner I.M."/>
            <person name="Pamer E.G."/>
        </authorList>
    </citation>
    <scope>NUCLEOTIDE SEQUENCE [LARGE SCALE GENOMIC DNA]</scope>
    <source>
        <strain evidence="2 3">MSK.20.11</strain>
    </source>
</reference>
<keyword evidence="3" id="KW-1185">Reference proteome</keyword>
<evidence type="ECO:0000313" key="2">
    <source>
        <dbReference type="EMBL" id="NSF75303.1"/>
    </source>
</evidence>
<comment type="caution">
    <text evidence="2">The sequence shown here is derived from an EMBL/GenBank/DDBJ whole genome shotgun (WGS) entry which is preliminary data.</text>
</comment>
<dbReference type="EMBL" id="JAAIPF010000060">
    <property type="protein sequence ID" value="NSF75303.1"/>
    <property type="molecule type" value="Genomic_DNA"/>
</dbReference>
<organism evidence="2 3">
    <name type="scientific">Blautia wexlerae</name>
    <dbReference type="NCBI Taxonomy" id="418240"/>
    <lineage>
        <taxon>Bacteria</taxon>
        <taxon>Bacillati</taxon>
        <taxon>Bacillota</taxon>
        <taxon>Clostridia</taxon>
        <taxon>Lachnospirales</taxon>
        <taxon>Lachnospiraceae</taxon>
        <taxon>Blautia</taxon>
    </lineage>
</organism>
<evidence type="ECO:0000313" key="3">
    <source>
        <dbReference type="Proteomes" id="UP000822152"/>
    </source>
</evidence>
<gene>
    <name evidence="2" type="ORF">G4952_16210</name>
</gene>
<sequence>MKNLKMKLTKRIMALLMAVMMVVTMSVPAFATEITDKKSFTLPVSIQTKVMDGKVIKSADVTLNEGDTVLDALKKLYPTEKVTTETVAGVEYHYLGDLKWYQSSYTFDGVTYTSNYIPAIKMTNHSQNNRFFGDNGTKSNNKIATHQPYAYLTNLNATETSLNLSVNSTFNNTVHEKDWLSEKDYNDYSGWMVLIDGNTNNSGVDTVLTSSNTSVCLAFSMVTGLDLGQTGYIKNNTGVWTKVDPWF</sequence>
<dbReference type="Proteomes" id="UP000822152">
    <property type="component" value="Unassembled WGS sequence"/>
</dbReference>
<evidence type="ECO:0000256" key="1">
    <source>
        <dbReference type="SAM" id="SignalP"/>
    </source>
</evidence>
<protein>
    <submittedName>
        <fullName evidence="2">Uncharacterized protein</fullName>
    </submittedName>
</protein>
<keyword evidence="1" id="KW-0732">Signal</keyword>
<dbReference type="RefSeq" id="WP_173744421.1">
    <property type="nucleotide sequence ID" value="NZ_JAAIPF010000060.1"/>
</dbReference>
<feature type="chain" id="PRO_5046994100" evidence="1">
    <location>
        <begin position="32"/>
        <end position="247"/>
    </location>
</feature>
<feature type="signal peptide" evidence="1">
    <location>
        <begin position="1"/>
        <end position="31"/>
    </location>
</feature>